<evidence type="ECO:0000313" key="2">
    <source>
        <dbReference type="EnsemblPlants" id="TraesCS7A02G565000.3"/>
    </source>
</evidence>
<dbReference type="EnsemblPlants" id="TraesCS7A02G565000.3">
    <property type="protein sequence ID" value="TraesCS7A02G565000.3"/>
    <property type="gene ID" value="TraesCS7A02G565000"/>
</dbReference>
<dbReference type="STRING" id="4565.A0A3B6RQH7"/>
<keyword evidence="3" id="KW-1185">Reference proteome</keyword>
<keyword evidence="1" id="KW-0812">Transmembrane</keyword>
<dbReference type="Pfam" id="PF03140">
    <property type="entry name" value="DUF247"/>
    <property type="match status" value="1"/>
</dbReference>
<dbReference type="Gramene" id="TraesSYM7A03G03992310.1">
    <property type="protein sequence ID" value="TraesSYM7A03G03992310.1"/>
    <property type="gene ID" value="TraesSYM7A03G03992310"/>
</dbReference>
<dbReference type="OrthoDB" id="1846188at2759"/>
<reference evidence="2" key="2">
    <citation type="submission" date="2018-10" db="UniProtKB">
        <authorList>
            <consortium name="EnsemblPlants"/>
        </authorList>
    </citation>
    <scope>IDENTIFICATION</scope>
</reference>
<dbReference type="PANTHER" id="PTHR31170:SF18">
    <property type="entry name" value="(WILD MALAYSIAN BANANA) HYPOTHETICAL PROTEIN"/>
    <property type="match status" value="1"/>
</dbReference>
<evidence type="ECO:0000256" key="1">
    <source>
        <dbReference type="SAM" id="Phobius"/>
    </source>
</evidence>
<keyword evidence="1" id="KW-0472">Membrane</keyword>
<protein>
    <submittedName>
        <fullName evidence="2">Uncharacterized protein</fullName>
    </submittedName>
</protein>
<name>A0A3B6RQH7_WHEAT</name>
<keyword evidence="1" id="KW-1133">Transmembrane helix</keyword>
<gene>
    <name evidence="2" type="primary">LOC123149919</name>
</gene>
<dbReference type="InterPro" id="IPR004158">
    <property type="entry name" value="DUF247_pln"/>
</dbReference>
<accession>A0A3B6RQH7</accession>
<sequence length="526" mass="60512">MSVMGEEKHNSSWVVDMEKMLADDDPQWRRMQAERWEAQSIYRVPEWLKRMNAKAYQPRLVSLGPFHHGDSNLLPMEEHKRRALVHLIKRSKKPLQDFISAIDDVAEELQAAYGVDLHGKWRTNRETFIDMMLMDGCFLLEMMSGPFQDYKPHDPVFSMHGRKQIHAIILSDMLLTENQLPLLVLKKILGVLRPNYPVQVNRGPRQHFRNLIVLECLRQGLHEGHDIVEVFQWLQEVAMDIFSIEVEMDVDINLMVQQCKDFLTEANTDNNRKYPPPMEVFDWLLQTAADIDINLMVLSFQGRAHEGHDIANMSLRLHPLELYHGSLTYSNGASGVYNKSPEHKYEMMPSAFEIHEAGIKFKKRERGNLVDIDFKRGVLSMPVTKVVDSTESLYLNLMAFERLHVGAGDLVTAYVIFMDNIIVSAKDVEMLSSNGVLKNMLGCNEEAAKLFNGTLSRGQVLGPCPGLHKVQYDVKAYCRKPWHKWRATLIRTYFRNPWTCISLAAAAILLIATLLQTIYTMKQNMS</sequence>
<dbReference type="PANTHER" id="PTHR31170">
    <property type="entry name" value="BNAC04G53230D PROTEIN"/>
    <property type="match status" value="1"/>
</dbReference>
<proteinExistence type="predicted"/>
<dbReference type="Gramene" id="TraesCS7A02G565000.3">
    <property type="protein sequence ID" value="TraesCS7A02G565000.3"/>
    <property type="gene ID" value="TraesCS7A02G565000"/>
</dbReference>
<reference evidence="2" key="1">
    <citation type="submission" date="2018-08" db="EMBL/GenBank/DDBJ databases">
        <authorList>
            <person name="Rossello M."/>
        </authorList>
    </citation>
    <scope>NUCLEOTIDE SEQUENCE [LARGE SCALE GENOMIC DNA]</scope>
    <source>
        <strain evidence="2">cv. Chinese Spring</strain>
    </source>
</reference>
<dbReference type="PaxDb" id="4565-Traes_7AL_9AEC84938.2"/>
<feature type="transmembrane region" description="Helical" evidence="1">
    <location>
        <begin position="501"/>
        <end position="521"/>
    </location>
</feature>
<dbReference type="Gramene" id="TraesJAGUn03G04511260.1">
    <property type="protein sequence ID" value="TraesJAGUn03G04511260.1"/>
    <property type="gene ID" value="TraesJAGUn03G04511260"/>
</dbReference>
<dbReference type="KEGG" id="taes:123149919"/>
<dbReference type="RefSeq" id="XP_044425652.1">
    <property type="nucleotide sequence ID" value="XM_044569717.1"/>
</dbReference>
<dbReference type="GeneID" id="123149919"/>
<dbReference type="Proteomes" id="UP000019116">
    <property type="component" value="Chromosome 7A"/>
</dbReference>
<organism evidence="2">
    <name type="scientific">Triticum aestivum</name>
    <name type="common">Wheat</name>
    <dbReference type="NCBI Taxonomy" id="4565"/>
    <lineage>
        <taxon>Eukaryota</taxon>
        <taxon>Viridiplantae</taxon>
        <taxon>Streptophyta</taxon>
        <taxon>Embryophyta</taxon>
        <taxon>Tracheophyta</taxon>
        <taxon>Spermatophyta</taxon>
        <taxon>Magnoliopsida</taxon>
        <taxon>Liliopsida</taxon>
        <taxon>Poales</taxon>
        <taxon>Poaceae</taxon>
        <taxon>BOP clade</taxon>
        <taxon>Pooideae</taxon>
        <taxon>Triticodae</taxon>
        <taxon>Triticeae</taxon>
        <taxon>Triticinae</taxon>
        <taxon>Triticum</taxon>
    </lineage>
</organism>
<evidence type="ECO:0000313" key="3">
    <source>
        <dbReference type="Proteomes" id="UP000019116"/>
    </source>
</evidence>
<dbReference type="AlphaFoldDB" id="A0A3B6RQH7"/>